<dbReference type="EMBL" id="AP021861">
    <property type="protein sequence ID" value="BBO35474.1"/>
    <property type="molecule type" value="Genomic_DNA"/>
</dbReference>
<keyword evidence="1" id="KW-0732">Signal</keyword>
<dbReference type="KEGG" id="lpav:PLANPX_5086"/>
<dbReference type="AlphaFoldDB" id="A0A5K7XF22"/>
<feature type="chain" id="PRO_5024896102" evidence="1">
    <location>
        <begin position="24"/>
        <end position="510"/>
    </location>
</feature>
<evidence type="ECO:0000256" key="1">
    <source>
        <dbReference type="SAM" id="SignalP"/>
    </source>
</evidence>
<feature type="signal peptide" evidence="1">
    <location>
        <begin position="1"/>
        <end position="23"/>
    </location>
</feature>
<evidence type="ECO:0000313" key="4">
    <source>
        <dbReference type="Proteomes" id="UP000326837"/>
    </source>
</evidence>
<feature type="domain" description="Cytochrome c-552/4" evidence="2">
    <location>
        <begin position="357"/>
        <end position="433"/>
    </location>
</feature>
<dbReference type="SUPFAM" id="SSF48695">
    <property type="entry name" value="Multiheme cytochromes"/>
    <property type="match status" value="1"/>
</dbReference>
<dbReference type="InterPro" id="IPR029052">
    <property type="entry name" value="Metallo-depent_PP-like"/>
</dbReference>
<proteinExistence type="predicted"/>
<organism evidence="3 4">
    <name type="scientific">Lacipirellula parvula</name>
    <dbReference type="NCBI Taxonomy" id="2650471"/>
    <lineage>
        <taxon>Bacteria</taxon>
        <taxon>Pseudomonadati</taxon>
        <taxon>Planctomycetota</taxon>
        <taxon>Planctomycetia</taxon>
        <taxon>Pirellulales</taxon>
        <taxon>Lacipirellulaceae</taxon>
        <taxon>Lacipirellula</taxon>
    </lineage>
</organism>
<reference evidence="4" key="1">
    <citation type="submission" date="2019-10" db="EMBL/GenBank/DDBJ databases">
        <title>Lacipirellula parvula gen. nov., sp. nov., representing a lineage of planctomycetes widespread in freshwater anoxic habitats, and description of the family Lacipirellulaceae.</title>
        <authorList>
            <person name="Dedysh S.N."/>
            <person name="Kulichevskaya I.S."/>
            <person name="Beletsky A.V."/>
            <person name="Rakitin A.L."/>
            <person name="Mardanov A.V."/>
            <person name="Ivanova A.A."/>
            <person name="Saltykova V.X."/>
            <person name="Rijpstra W.I.C."/>
            <person name="Sinninghe Damste J.S."/>
            <person name="Ravin N.V."/>
        </authorList>
    </citation>
    <scope>NUCLEOTIDE SEQUENCE [LARGE SCALE GENOMIC DNA]</scope>
    <source>
        <strain evidence="4">PX69</strain>
    </source>
</reference>
<dbReference type="Gene3D" id="1.10.1130.10">
    <property type="entry name" value="Flavocytochrome C3, Chain A"/>
    <property type="match status" value="1"/>
</dbReference>
<dbReference type="InterPro" id="IPR023155">
    <property type="entry name" value="Cyt_c-552/4"/>
</dbReference>
<sequence>MRIVTFAASAFVVLGLLAFVGNAADPTAKPTIDPIKANGEIFVGWPKPEFALVISGELDGYLEPCGCAGLENQKGGLKRRETLLNDLRAKGWPLVKLDMGGLVKRDGVQAEIKYKYALESLVDLDYNAIGLGVNELSLGNVEAVSVALMNLDPAKNPVTSANVGVYGLDESVEMGMTARFRVVEAGGKRIGVTSVLGAKHIAAIKGRTDIATLPPAEALAKVVPLLAAEKCNLQVLMVHGDPAEATTLAQQFPQFQVVATTGGAEEPPSSPKVIPGTKTLLIEAGHKGMYVIVLGFFADAQQPIRYQRVPLDSRFVEGPKMKKRLVDYQKELETATFEGLGLKPVAHPDGEFAGSESCAACHAKAWEVFEKTPHAHATDTLVKLDPPRHFDPECLSCHVTGWNAQQYFPYKSGYLGLTETPLMTQNGCENCHGPAGAHVKAESGEIDATDAEKIALQTALRMKIAPNEGNKDGQTYGTVVKNCMECHDLDNSPDFDFQKYWPHIKHVGKD</sequence>
<protein>
    <submittedName>
        <fullName evidence="3">Putative cytochrome c-554</fullName>
    </submittedName>
</protein>
<name>A0A5K7XF22_9BACT</name>
<dbReference type="Proteomes" id="UP000326837">
    <property type="component" value="Chromosome"/>
</dbReference>
<dbReference type="Gene3D" id="3.60.21.10">
    <property type="match status" value="1"/>
</dbReference>
<accession>A0A5K7XF22</accession>
<dbReference type="InterPro" id="IPR036280">
    <property type="entry name" value="Multihaem_cyt_sf"/>
</dbReference>
<dbReference type="RefSeq" id="WP_152100849.1">
    <property type="nucleotide sequence ID" value="NZ_AP021861.1"/>
</dbReference>
<evidence type="ECO:0000313" key="3">
    <source>
        <dbReference type="EMBL" id="BBO35474.1"/>
    </source>
</evidence>
<keyword evidence="4" id="KW-1185">Reference proteome</keyword>
<gene>
    <name evidence="3" type="ORF">PLANPX_5086</name>
</gene>
<evidence type="ECO:0000259" key="2">
    <source>
        <dbReference type="Pfam" id="PF13435"/>
    </source>
</evidence>
<dbReference type="Pfam" id="PF13435">
    <property type="entry name" value="Cytochrome_C554"/>
    <property type="match status" value="1"/>
</dbReference>
<dbReference type="SUPFAM" id="SSF56300">
    <property type="entry name" value="Metallo-dependent phosphatases"/>
    <property type="match status" value="1"/>
</dbReference>